<name>A0A5B7J8J9_PORTR</name>
<sequence length="50" mass="5771">MVTPEQRGRNAVKRARAGYFCGTTGVYRVKHFLSVRSRWVSEKGKVNMVR</sequence>
<evidence type="ECO:0000313" key="2">
    <source>
        <dbReference type="Proteomes" id="UP000324222"/>
    </source>
</evidence>
<dbReference type="AlphaFoldDB" id="A0A5B7J8J9"/>
<reference evidence="1 2" key="1">
    <citation type="submission" date="2019-05" db="EMBL/GenBank/DDBJ databases">
        <title>Another draft genome of Portunus trituberculatus and its Hox gene families provides insights of decapod evolution.</title>
        <authorList>
            <person name="Jeong J.-H."/>
            <person name="Song I."/>
            <person name="Kim S."/>
            <person name="Choi T."/>
            <person name="Kim D."/>
            <person name="Ryu S."/>
            <person name="Kim W."/>
        </authorList>
    </citation>
    <scope>NUCLEOTIDE SEQUENCE [LARGE SCALE GENOMIC DNA]</scope>
    <source>
        <tissue evidence="1">Muscle</tissue>
    </source>
</reference>
<dbReference type="Proteomes" id="UP000324222">
    <property type="component" value="Unassembled WGS sequence"/>
</dbReference>
<proteinExistence type="predicted"/>
<keyword evidence="2" id="KW-1185">Reference proteome</keyword>
<accession>A0A5B7J8J9</accession>
<evidence type="ECO:0000313" key="1">
    <source>
        <dbReference type="EMBL" id="MPC90803.1"/>
    </source>
</evidence>
<protein>
    <submittedName>
        <fullName evidence="1">Uncharacterized protein</fullName>
    </submittedName>
</protein>
<comment type="caution">
    <text evidence="1">The sequence shown here is derived from an EMBL/GenBank/DDBJ whole genome shotgun (WGS) entry which is preliminary data.</text>
</comment>
<dbReference type="EMBL" id="VSRR010085585">
    <property type="protein sequence ID" value="MPC90803.1"/>
    <property type="molecule type" value="Genomic_DNA"/>
</dbReference>
<organism evidence="1 2">
    <name type="scientific">Portunus trituberculatus</name>
    <name type="common">Swimming crab</name>
    <name type="synonym">Neptunus trituberculatus</name>
    <dbReference type="NCBI Taxonomy" id="210409"/>
    <lineage>
        <taxon>Eukaryota</taxon>
        <taxon>Metazoa</taxon>
        <taxon>Ecdysozoa</taxon>
        <taxon>Arthropoda</taxon>
        <taxon>Crustacea</taxon>
        <taxon>Multicrustacea</taxon>
        <taxon>Malacostraca</taxon>
        <taxon>Eumalacostraca</taxon>
        <taxon>Eucarida</taxon>
        <taxon>Decapoda</taxon>
        <taxon>Pleocyemata</taxon>
        <taxon>Brachyura</taxon>
        <taxon>Eubrachyura</taxon>
        <taxon>Portunoidea</taxon>
        <taxon>Portunidae</taxon>
        <taxon>Portuninae</taxon>
        <taxon>Portunus</taxon>
    </lineage>
</organism>
<gene>
    <name evidence="1" type="ORF">E2C01_085804</name>
</gene>